<evidence type="ECO:0000313" key="2">
    <source>
        <dbReference type="EMBL" id="CAB4184327.1"/>
    </source>
</evidence>
<dbReference type="EMBL" id="LR797048">
    <property type="protein sequence ID" value="CAB4184327.1"/>
    <property type="molecule type" value="Genomic_DNA"/>
</dbReference>
<reference evidence="3" key="1">
    <citation type="submission" date="2020-05" db="EMBL/GenBank/DDBJ databases">
        <authorList>
            <person name="Chiriac C."/>
            <person name="Salcher M."/>
            <person name="Ghai R."/>
            <person name="Kavagutti S V."/>
        </authorList>
    </citation>
    <scope>NUCLEOTIDE SEQUENCE</scope>
</reference>
<organism evidence="3">
    <name type="scientific">uncultured Caudovirales phage</name>
    <dbReference type="NCBI Taxonomy" id="2100421"/>
    <lineage>
        <taxon>Viruses</taxon>
        <taxon>Duplodnaviria</taxon>
        <taxon>Heunggongvirae</taxon>
        <taxon>Uroviricota</taxon>
        <taxon>Caudoviricetes</taxon>
        <taxon>Peduoviridae</taxon>
        <taxon>Maltschvirus</taxon>
        <taxon>Maltschvirus maltsch</taxon>
    </lineage>
</organism>
<name>A0A6J5S1K8_9CAUD</name>
<gene>
    <name evidence="2" type="ORF">UFOVP1097_47</name>
    <name evidence="3" type="ORF">UFOVP1349_41</name>
    <name evidence="4" type="ORF">UFOVP1456_21</name>
    <name evidence="1" type="ORF">UFOVP925_2</name>
</gene>
<dbReference type="EMBL" id="LR797291">
    <property type="protein sequence ID" value="CAB4200342.1"/>
    <property type="molecule type" value="Genomic_DNA"/>
</dbReference>
<accession>A0A6J5S1K8</accession>
<dbReference type="EMBL" id="LR797404">
    <property type="protein sequence ID" value="CAB4214190.1"/>
    <property type="molecule type" value="Genomic_DNA"/>
</dbReference>
<evidence type="ECO:0000313" key="4">
    <source>
        <dbReference type="EMBL" id="CAB4214190.1"/>
    </source>
</evidence>
<protein>
    <submittedName>
        <fullName evidence="3">Uncharacterized protein</fullName>
    </submittedName>
</protein>
<dbReference type="EMBL" id="LR796876">
    <property type="protein sequence ID" value="CAB4171497.1"/>
    <property type="molecule type" value="Genomic_DNA"/>
</dbReference>
<evidence type="ECO:0000313" key="3">
    <source>
        <dbReference type="EMBL" id="CAB4200342.1"/>
    </source>
</evidence>
<proteinExistence type="predicted"/>
<evidence type="ECO:0000313" key="1">
    <source>
        <dbReference type="EMBL" id="CAB4171497.1"/>
    </source>
</evidence>
<sequence>MPLIYPVGFMAAGGSWQTAYTKTISGTGAQSFNTENFRMQLVNADMTKTGGTQMRLTFTSHATNTLVVTDAYLQQSATSGYTTAAPSYSTTPIQISCSALNAGSPTGPWTLTAAGGPWVTDAIATGFTAGMVTNGLTIAFKFNNGSNMQLAASTSGSGTTASYKTPGVDEASTVTVSGYVASTDVYKSILVSKVELFV</sequence>